<dbReference type="Proteomes" id="UP000199207">
    <property type="component" value="Unassembled WGS sequence"/>
</dbReference>
<reference evidence="3 4" key="1">
    <citation type="submission" date="2016-10" db="EMBL/GenBank/DDBJ databases">
        <authorList>
            <person name="de Groot N.N."/>
        </authorList>
    </citation>
    <scope>NUCLEOTIDE SEQUENCE [LARGE SCALE GENOMIC DNA]</scope>
    <source>
        <strain evidence="3 4">CGMCC 4.5739</strain>
    </source>
</reference>
<evidence type="ECO:0000313" key="3">
    <source>
        <dbReference type="EMBL" id="SFC82335.1"/>
    </source>
</evidence>
<evidence type="ECO:0000259" key="1">
    <source>
        <dbReference type="Pfam" id="PF07398"/>
    </source>
</evidence>
<dbReference type="InterPro" id="IPR024344">
    <property type="entry name" value="MDMPI_metal-binding"/>
</dbReference>
<dbReference type="GO" id="GO:0005886">
    <property type="term" value="C:plasma membrane"/>
    <property type="evidence" value="ECO:0007669"/>
    <property type="project" value="TreeGrafter"/>
</dbReference>
<dbReference type="Pfam" id="PF11716">
    <property type="entry name" value="MDMPI_N"/>
    <property type="match status" value="1"/>
</dbReference>
<gene>
    <name evidence="3" type="ORF">SAMN05421773_106169</name>
</gene>
<dbReference type="GO" id="GO:0046872">
    <property type="term" value="F:metal ion binding"/>
    <property type="evidence" value="ECO:0007669"/>
    <property type="project" value="InterPro"/>
</dbReference>
<dbReference type="EMBL" id="FOLM01000006">
    <property type="protein sequence ID" value="SFC82335.1"/>
    <property type="molecule type" value="Genomic_DNA"/>
</dbReference>
<dbReference type="RefSeq" id="WP_093839131.1">
    <property type="nucleotide sequence ID" value="NZ_FOLM01000006.1"/>
</dbReference>
<dbReference type="NCBIfam" id="TIGR03083">
    <property type="entry name" value="maleylpyruvate isomerase family mycothiol-dependent enzyme"/>
    <property type="match status" value="1"/>
</dbReference>
<sequence>MTPLPFERYLNEVTARAALLETLLAGAAPQTPLPTCPGWTLTELSVHVRGNLATLGGAAAGNPAREVPPRLTDCAEDFAAALRAAGPDAQTESWGLKQPARYWARRAAHDLTVHHADAALALGAPLEVAPDLAADGLDELLEMFAGEDLPGLRGLAGRSLHLHATDAGNAEWLIDFTGPSPTGSGGFTWRHAHQKATTAVRAPMTALLLLAYRRYPADSEDIQILGETAVLDTWLDHIALT</sequence>
<accession>A0A1I1MB09</accession>
<dbReference type="Pfam" id="PF07398">
    <property type="entry name" value="MDMPI_C"/>
    <property type="match status" value="1"/>
</dbReference>
<keyword evidence="4" id="KW-1185">Reference proteome</keyword>
<dbReference type="InterPro" id="IPR010872">
    <property type="entry name" value="MDMPI_C-term_domain"/>
</dbReference>
<dbReference type="PANTHER" id="PTHR40758">
    <property type="entry name" value="CONSERVED PROTEIN"/>
    <property type="match status" value="1"/>
</dbReference>
<evidence type="ECO:0000313" key="4">
    <source>
        <dbReference type="Proteomes" id="UP000199207"/>
    </source>
</evidence>
<feature type="domain" description="Mycothiol-dependent maleylpyruvate isomerase metal-binding" evidence="2">
    <location>
        <begin position="59"/>
        <end position="119"/>
    </location>
</feature>
<dbReference type="SUPFAM" id="SSF109854">
    <property type="entry name" value="DinB/YfiT-like putative metalloenzymes"/>
    <property type="match status" value="1"/>
</dbReference>
<feature type="domain" description="MDMPI C-terminal" evidence="1">
    <location>
        <begin position="131"/>
        <end position="232"/>
    </location>
</feature>
<dbReference type="AlphaFoldDB" id="A0A1I1MB09"/>
<name>A0A1I1MB09_9ACTN</name>
<dbReference type="InterPro" id="IPR017517">
    <property type="entry name" value="Maleyloyr_isom"/>
</dbReference>
<dbReference type="STRING" id="910347.SAMN05421773_106169"/>
<protein>
    <submittedName>
        <fullName evidence="3">TIGR03083 family protein</fullName>
    </submittedName>
</protein>
<dbReference type="InterPro" id="IPR034660">
    <property type="entry name" value="DinB/YfiT-like"/>
</dbReference>
<dbReference type="OrthoDB" id="3671213at2"/>
<proteinExistence type="predicted"/>
<evidence type="ECO:0000259" key="2">
    <source>
        <dbReference type="Pfam" id="PF11716"/>
    </source>
</evidence>
<organism evidence="3 4">
    <name type="scientific">Streptomyces aidingensis</name>
    <dbReference type="NCBI Taxonomy" id="910347"/>
    <lineage>
        <taxon>Bacteria</taxon>
        <taxon>Bacillati</taxon>
        <taxon>Actinomycetota</taxon>
        <taxon>Actinomycetes</taxon>
        <taxon>Kitasatosporales</taxon>
        <taxon>Streptomycetaceae</taxon>
        <taxon>Streptomyces</taxon>
    </lineage>
</organism>
<dbReference type="PANTHER" id="PTHR40758:SF1">
    <property type="entry name" value="CONSERVED PROTEIN"/>
    <property type="match status" value="1"/>
</dbReference>